<dbReference type="OrthoDB" id="2444298at2759"/>
<name>A0A397IXX8_9GLOM</name>
<gene>
    <name evidence="1" type="ORF">Glove_174g72</name>
</gene>
<comment type="caution">
    <text evidence="1">The sequence shown here is derived from an EMBL/GenBank/DDBJ whole genome shotgun (WGS) entry which is preliminary data.</text>
</comment>
<evidence type="ECO:0000313" key="2">
    <source>
        <dbReference type="Proteomes" id="UP000266861"/>
    </source>
</evidence>
<dbReference type="Proteomes" id="UP000266861">
    <property type="component" value="Unassembled WGS sequence"/>
</dbReference>
<organism evidence="1 2">
    <name type="scientific">Diversispora epigaea</name>
    <dbReference type="NCBI Taxonomy" id="1348612"/>
    <lineage>
        <taxon>Eukaryota</taxon>
        <taxon>Fungi</taxon>
        <taxon>Fungi incertae sedis</taxon>
        <taxon>Mucoromycota</taxon>
        <taxon>Glomeromycotina</taxon>
        <taxon>Glomeromycetes</taxon>
        <taxon>Diversisporales</taxon>
        <taxon>Diversisporaceae</taxon>
        <taxon>Diversispora</taxon>
    </lineage>
</organism>
<keyword evidence="2" id="KW-1185">Reference proteome</keyword>
<dbReference type="AlphaFoldDB" id="A0A397IXX8"/>
<proteinExistence type="predicted"/>
<dbReference type="EMBL" id="PQFF01000164">
    <property type="protein sequence ID" value="RHZ77733.1"/>
    <property type="molecule type" value="Genomic_DNA"/>
</dbReference>
<reference evidence="1 2" key="1">
    <citation type="submission" date="2018-08" db="EMBL/GenBank/DDBJ databases">
        <title>Genome and evolution of the arbuscular mycorrhizal fungus Diversispora epigaea (formerly Glomus versiforme) and its bacterial endosymbionts.</title>
        <authorList>
            <person name="Sun X."/>
            <person name="Fei Z."/>
            <person name="Harrison M."/>
        </authorList>
    </citation>
    <scope>NUCLEOTIDE SEQUENCE [LARGE SCALE GENOMIC DNA]</scope>
    <source>
        <strain evidence="1 2">IT104</strain>
    </source>
</reference>
<sequence>MCAPQLIYTIQSETIYYDFSPIKFYKKYVESFNSRKEAEADLLSHLKALSRVGKSKEAHKAQYYIKCFDELIDSKTCNQYWDYWDYWDNWDSTVEKRKDVADDINTLTKKQRQTKYEKIIPDYNESDFEPEMENDEAETELSFNPADMSAIKKIITESIANTTDELVTKLLRWQKNNLKQLHYGVQHPEK</sequence>
<accession>A0A397IXX8</accession>
<evidence type="ECO:0000313" key="1">
    <source>
        <dbReference type="EMBL" id="RHZ77733.1"/>
    </source>
</evidence>
<protein>
    <submittedName>
        <fullName evidence="1">Uncharacterized protein</fullName>
    </submittedName>
</protein>